<dbReference type="Proteomes" id="UP000087766">
    <property type="component" value="Chromosome 8"/>
</dbReference>
<dbReference type="SMART" id="SM00452">
    <property type="entry name" value="STI"/>
    <property type="match status" value="1"/>
</dbReference>
<comment type="similarity">
    <text evidence="1">Belongs to the protease inhibitor I3 (leguminous Kunitz-type inhibitor) family.</text>
</comment>
<reference evidence="5" key="2">
    <citation type="submission" date="2025-08" db="UniProtKB">
        <authorList>
            <consortium name="RefSeq"/>
        </authorList>
    </citation>
    <scope>IDENTIFICATION</scope>
    <source>
        <tissue evidence="5">Leaf</tissue>
    </source>
</reference>
<dbReference type="Pfam" id="PF00197">
    <property type="entry name" value="Kunitz_legume"/>
    <property type="match status" value="1"/>
</dbReference>
<name>A0A1S3UZS1_VIGRR</name>
<keyword evidence="2" id="KW-1015">Disulfide bond</keyword>
<keyword evidence="4" id="KW-1185">Reference proteome</keyword>
<dbReference type="Gene3D" id="2.80.10.50">
    <property type="match status" value="1"/>
</dbReference>
<evidence type="ECO:0000256" key="2">
    <source>
        <dbReference type="ARBA" id="ARBA00023157"/>
    </source>
</evidence>
<proteinExistence type="inferred from homology"/>
<feature type="chain" id="PRO_5010186422" evidence="3">
    <location>
        <begin position="25"/>
        <end position="136"/>
    </location>
</feature>
<dbReference type="PANTHER" id="PTHR33107:SF81">
    <property type="entry name" value="TRYPSIN INHIBITOR A"/>
    <property type="match status" value="1"/>
</dbReference>
<dbReference type="PRINTS" id="PR00291">
    <property type="entry name" value="KUNITZINHBTR"/>
</dbReference>
<sequence>MASATLIALFLLSALTFYAPSTTARFVKDVDGNIVKNGGRFYILPSLIGALEGGVRLSQTDNEPFPLSVVLSPFKDDKGLPVTISALIPTTYLHEGPVFLSFEYTPEWTAVPGFPEVNVLDCRSKTVLKKDMFIQT</sequence>
<dbReference type="KEGG" id="vra:106770277"/>
<evidence type="ECO:0000256" key="3">
    <source>
        <dbReference type="SAM" id="SignalP"/>
    </source>
</evidence>
<dbReference type="AlphaFoldDB" id="A0A1S3UZS1"/>
<dbReference type="GO" id="GO:0004866">
    <property type="term" value="F:endopeptidase inhibitor activity"/>
    <property type="evidence" value="ECO:0007669"/>
    <property type="project" value="InterPro"/>
</dbReference>
<dbReference type="InterPro" id="IPR011065">
    <property type="entry name" value="Kunitz_inhibitor_STI-like_sf"/>
</dbReference>
<feature type="signal peptide" evidence="3">
    <location>
        <begin position="1"/>
        <end position="24"/>
    </location>
</feature>
<evidence type="ECO:0000313" key="4">
    <source>
        <dbReference type="Proteomes" id="UP000087766"/>
    </source>
</evidence>
<dbReference type="InterPro" id="IPR002160">
    <property type="entry name" value="Prot_inh_Kunz-lg"/>
</dbReference>
<protein>
    <submittedName>
        <fullName evidence="5">Chymotrypsin inhibitor 3-like</fullName>
    </submittedName>
</protein>
<organism evidence="4 5">
    <name type="scientific">Vigna radiata var. radiata</name>
    <name type="common">Mung bean</name>
    <name type="synonym">Phaseolus aureus</name>
    <dbReference type="NCBI Taxonomy" id="3916"/>
    <lineage>
        <taxon>Eukaryota</taxon>
        <taxon>Viridiplantae</taxon>
        <taxon>Streptophyta</taxon>
        <taxon>Embryophyta</taxon>
        <taxon>Tracheophyta</taxon>
        <taxon>Spermatophyta</taxon>
        <taxon>Magnoliopsida</taxon>
        <taxon>eudicotyledons</taxon>
        <taxon>Gunneridae</taxon>
        <taxon>Pentapetalae</taxon>
        <taxon>rosids</taxon>
        <taxon>fabids</taxon>
        <taxon>Fabales</taxon>
        <taxon>Fabaceae</taxon>
        <taxon>Papilionoideae</taxon>
        <taxon>50 kb inversion clade</taxon>
        <taxon>NPAAA clade</taxon>
        <taxon>indigoferoid/millettioid clade</taxon>
        <taxon>Phaseoleae</taxon>
        <taxon>Vigna</taxon>
    </lineage>
</organism>
<evidence type="ECO:0000313" key="5">
    <source>
        <dbReference type="RefSeq" id="XP_014511581.1"/>
    </source>
</evidence>
<reference evidence="4" key="1">
    <citation type="journal article" date="2014" name="Nat. Commun.">
        <title>Genome sequence of mungbean and insights into evolution within Vigna species.</title>
        <authorList>
            <person name="Kang Y.J."/>
            <person name="Kim S.K."/>
            <person name="Kim M.Y."/>
            <person name="Lestari P."/>
            <person name="Kim K.H."/>
            <person name="Ha B.K."/>
            <person name="Jun T.H."/>
            <person name="Hwang W.J."/>
            <person name="Lee T."/>
            <person name="Lee J."/>
            <person name="Shim S."/>
            <person name="Yoon M.Y."/>
            <person name="Jang Y.E."/>
            <person name="Han K.S."/>
            <person name="Taeprayoon P."/>
            <person name="Yoon N."/>
            <person name="Somta P."/>
            <person name="Tanya P."/>
            <person name="Kim K.S."/>
            <person name="Gwag J.G."/>
            <person name="Moon J.K."/>
            <person name="Lee Y.H."/>
            <person name="Park B.S."/>
            <person name="Bombarely A."/>
            <person name="Doyle J.J."/>
            <person name="Jackson S.A."/>
            <person name="Schafleitner R."/>
            <person name="Srinives P."/>
            <person name="Varshney R.K."/>
            <person name="Lee S.H."/>
        </authorList>
    </citation>
    <scope>NUCLEOTIDE SEQUENCE [LARGE SCALE GENOMIC DNA]</scope>
    <source>
        <strain evidence="4">cv. VC1973A</strain>
    </source>
</reference>
<dbReference type="GeneID" id="106770277"/>
<keyword evidence="3" id="KW-0732">Signal</keyword>
<gene>
    <name evidence="5" type="primary">LOC106770277</name>
</gene>
<dbReference type="OrthoDB" id="1751999at2759"/>
<dbReference type="SUPFAM" id="SSF50386">
    <property type="entry name" value="STI-like"/>
    <property type="match status" value="1"/>
</dbReference>
<dbReference type="RefSeq" id="XP_014511581.1">
    <property type="nucleotide sequence ID" value="XM_014656095.1"/>
</dbReference>
<evidence type="ECO:0000256" key="1">
    <source>
        <dbReference type="ARBA" id="ARBA00005440"/>
    </source>
</evidence>
<dbReference type="PANTHER" id="PTHR33107">
    <property type="entry name" value="KUNITZ TRYPSIN INHIBITOR 2"/>
    <property type="match status" value="1"/>
</dbReference>
<accession>A0A1S3UZS1</accession>